<keyword evidence="4 6" id="KW-1133">Transmembrane helix</keyword>
<dbReference type="InParanoid" id="A2DVE7"/>
<dbReference type="InterPro" id="IPR036259">
    <property type="entry name" value="MFS_trans_sf"/>
</dbReference>
<dbReference type="AlphaFoldDB" id="A2DVE7"/>
<gene>
    <name evidence="7" type="ORF">TVAG_209050</name>
</gene>
<dbReference type="SUPFAM" id="SSF103473">
    <property type="entry name" value="MFS general substrate transporter"/>
    <property type="match status" value="1"/>
</dbReference>
<feature type="transmembrane region" description="Helical" evidence="6">
    <location>
        <begin position="87"/>
        <end position="110"/>
    </location>
</feature>
<dbReference type="PANTHER" id="PTHR19432:SF26">
    <property type="entry name" value="MAJOR FACILITATOR SUPERFAMILY (MFS) PROFILE DOMAIN-CONTAINING PROTEIN"/>
    <property type="match status" value="1"/>
</dbReference>
<protein>
    <submittedName>
        <fullName evidence="7">Uncharacterized protein</fullName>
    </submittedName>
</protein>
<reference evidence="7" key="2">
    <citation type="journal article" date="2007" name="Science">
        <title>Draft genome sequence of the sexually transmitted pathogen Trichomonas vaginalis.</title>
        <authorList>
            <person name="Carlton J.M."/>
            <person name="Hirt R.P."/>
            <person name="Silva J.C."/>
            <person name="Delcher A.L."/>
            <person name="Schatz M."/>
            <person name="Zhao Q."/>
            <person name="Wortman J.R."/>
            <person name="Bidwell S.L."/>
            <person name="Alsmark U.C.M."/>
            <person name="Besteiro S."/>
            <person name="Sicheritz-Ponten T."/>
            <person name="Noel C.J."/>
            <person name="Dacks J.B."/>
            <person name="Foster P.G."/>
            <person name="Simillion C."/>
            <person name="Van de Peer Y."/>
            <person name="Miranda-Saavedra D."/>
            <person name="Barton G.J."/>
            <person name="Westrop G.D."/>
            <person name="Mueller S."/>
            <person name="Dessi D."/>
            <person name="Fiori P.L."/>
            <person name="Ren Q."/>
            <person name="Paulsen I."/>
            <person name="Zhang H."/>
            <person name="Bastida-Corcuera F.D."/>
            <person name="Simoes-Barbosa A."/>
            <person name="Brown M.T."/>
            <person name="Hayes R.D."/>
            <person name="Mukherjee M."/>
            <person name="Okumura C.Y."/>
            <person name="Schneider R."/>
            <person name="Smith A.J."/>
            <person name="Vanacova S."/>
            <person name="Villalvazo M."/>
            <person name="Haas B.J."/>
            <person name="Pertea M."/>
            <person name="Feldblyum T.V."/>
            <person name="Utterback T.R."/>
            <person name="Shu C.L."/>
            <person name="Osoegawa K."/>
            <person name="de Jong P.J."/>
            <person name="Hrdy I."/>
            <person name="Horvathova L."/>
            <person name="Zubacova Z."/>
            <person name="Dolezal P."/>
            <person name="Malik S.B."/>
            <person name="Logsdon J.M. Jr."/>
            <person name="Henze K."/>
            <person name="Gupta A."/>
            <person name="Wang C.C."/>
            <person name="Dunne R.L."/>
            <person name="Upcroft J.A."/>
            <person name="Upcroft P."/>
            <person name="White O."/>
            <person name="Salzberg S.L."/>
            <person name="Tang P."/>
            <person name="Chiu C.-H."/>
            <person name="Lee Y.-S."/>
            <person name="Embley T.M."/>
            <person name="Coombs G.H."/>
            <person name="Mottram J.C."/>
            <person name="Tachezy J."/>
            <person name="Fraser-Liggett C.M."/>
            <person name="Johnson P.J."/>
        </authorList>
    </citation>
    <scope>NUCLEOTIDE SEQUENCE [LARGE SCALE GENOMIC DNA]</scope>
    <source>
        <strain evidence="7">G3</strain>
    </source>
</reference>
<feature type="transmembrane region" description="Helical" evidence="6">
    <location>
        <begin position="122"/>
        <end position="144"/>
    </location>
</feature>
<feature type="transmembrane region" description="Helical" evidence="6">
    <location>
        <begin position="63"/>
        <end position="81"/>
    </location>
</feature>
<evidence type="ECO:0000256" key="5">
    <source>
        <dbReference type="ARBA" id="ARBA00023136"/>
    </source>
</evidence>
<dbReference type="EMBL" id="DS113253">
    <property type="protein sequence ID" value="EAY15626.1"/>
    <property type="molecule type" value="Genomic_DNA"/>
</dbReference>
<evidence type="ECO:0000256" key="1">
    <source>
        <dbReference type="ARBA" id="ARBA00004141"/>
    </source>
</evidence>
<feature type="transmembrane region" description="Helical" evidence="6">
    <location>
        <begin position="33"/>
        <end position="51"/>
    </location>
</feature>
<organism evidence="7 8">
    <name type="scientific">Trichomonas vaginalis (strain ATCC PRA-98 / G3)</name>
    <dbReference type="NCBI Taxonomy" id="412133"/>
    <lineage>
        <taxon>Eukaryota</taxon>
        <taxon>Metamonada</taxon>
        <taxon>Parabasalia</taxon>
        <taxon>Trichomonadida</taxon>
        <taxon>Trichomonadidae</taxon>
        <taxon>Trichomonas</taxon>
    </lineage>
</organism>
<dbReference type="Gene3D" id="1.20.1250.20">
    <property type="entry name" value="MFS general substrate transporter like domains"/>
    <property type="match status" value="1"/>
</dbReference>
<reference evidence="7" key="1">
    <citation type="submission" date="2006-10" db="EMBL/GenBank/DDBJ databases">
        <authorList>
            <person name="Amadeo P."/>
            <person name="Zhao Q."/>
            <person name="Wortman J."/>
            <person name="Fraser-Liggett C."/>
            <person name="Carlton J."/>
        </authorList>
    </citation>
    <scope>NUCLEOTIDE SEQUENCE</scope>
    <source>
        <strain evidence="7">G3</strain>
    </source>
</reference>
<evidence type="ECO:0000313" key="7">
    <source>
        <dbReference type="EMBL" id="EAY15626.1"/>
    </source>
</evidence>
<accession>A2DVE7</accession>
<proteinExistence type="predicted"/>
<dbReference type="VEuPathDB" id="TrichDB:TVAGG3_0335400"/>
<sequence length="205" mass="22559">MISWAAYSGFSMKTTTFFSKEVFPDDNNKGLCFGLLVSAVVYTLAFMYGAVHEKIVKTLGSKMTYFVFHFLMFGCLFGILFTKNKWILMALMAPIGIASTVFNTIPYSIISASSPPQSLGKNIGALNVFIVLGQQTANLVIIAVGSIYKKWNWLNQRVGENQAYVSSGVVASAISCFLSFWIIDPSSEDATISIVSSEDDYEQIN</sequence>
<evidence type="ECO:0000256" key="4">
    <source>
        <dbReference type="ARBA" id="ARBA00022989"/>
    </source>
</evidence>
<evidence type="ECO:0000256" key="2">
    <source>
        <dbReference type="ARBA" id="ARBA00022448"/>
    </source>
</evidence>
<dbReference type="PANTHER" id="PTHR19432">
    <property type="entry name" value="SUGAR TRANSPORTER"/>
    <property type="match status" value="1"/>
</dbReference>
<evidence type="ECO:0000256" key="3">
    <source>
        <dbReference type="ARBA" id="ARBA00022692"/>
    </source>
</evidence>
<dbReference type="RefSeq" id="XP_001327849.1">
    <property type="nucleotide sequence ID" value="XM_001327814.1"/>
</dbReference>
<keyword evidence="8" id="KW-1185">Reference proteome</keyword>
<dbReference type="Proteomes" id="UP000001542">
    <property type="component" value="Unassembled WGS sequence"/>
</dbReference>
<keyword evidence="3 6" id="KW-0812">Transmembrane</keyword>
<evidence type="ECO:0000313" key="8">
    <source>
        <dbReference type="Proteomes" id="UP000001542"/>
    </source>
</evidence>
<dbReference type="SMR" id="A2DVE7"/>
<name>A2DVE7_TRIV3</name>
<feature type="transmembrane region" description="Helical" evidence="6">
    <location>
        <begin position="164"/>
        <end position="183"/>
    </location>
</feature>
<dbReference type="GO" id="GO:0016020">
    <property type="term" value="C:membrane"/>
    <property type="evidence" value="ECO:0007669"/>
    <property type="project" value="UniProtKB-SubCell"/>
</dbReference>
<evidence type="ECO:0000256" key="6">
    <source>
        <dbReference type="SAM" id="Phobius"/>
    </source>
</evidence>
<comment type="subcellular location">
    <subcellularLocation>
        <location evidence="1">Membrane</location>
        <topology evidence="1">Multi-pass membrane protein</topology>
    </subcellularLocation>
</comment>
<keyword evidence="2" id="KW-0813">Transport</keyword>
<dbReference type="KEGG" id="tva:4773633"/>
<keyword evidence="5 6" id="KW-0472">Membrane</keyword>
<dbReference type="VEuPathDB" id="TrichDB:TVAG_209050"/>